<organism evidence="2 3">
    <name type="scientific">Dasania phycosphaerae</name>
    <dbReference type="NCBI Taxonomy" id="2950436"/>
    <lineage>
        <taxon>Bacteria</taxon>
        <taxon>Pseudomonadati</taxon>
        <taxon>Pseudomonadota</taxon>
        <taxon>Gammaproteobacteria</taxon>
        <taxon>Cellvibrionales</taxon>
        <taxon>Spongiibacteraceae</taxon>
        <taxon>Dasania</taxon>
    </lineage>
</organism>
<dbReference type="SUPFAM" id="SSF48452">
    <property type="entry name" value="TPR-like"/>
    <property type="match status" value="2"/>
</dbReference>
<dbReference type="InterPro" id="IPR011990">
    <property type="entry name" value="TPR-like_helical_dom_sf"/>
</dbReference>
<evidence type="ECO:0000313" key="3">
    <source>
        <dbReference type="Proteomes" id="UP001069090"/>
    </source>
</evidence>
<keyword evidence="3" id="KW-1185">Reference proteome</keyword>
<dbReference type="EMBL" id="JAPTGG010000004">
    <property type="protein sequence ID" value="MCZ0864798.1"/>
    <property type="molecule type" value="Genomic_DNA"/>
</dbReference>
<dbReference type="Proteomes" id="UP001069090">
    <property type="component" value="Unassembled WGS sequence"/>
</dbReference>
<comment type="caution">
    <text evidence="2">The sequence shown here is derived from an EMBL/GenBank/DDBJ whole genome shotgun (WGS) entry which is preliminary data.</text>
</comment>
<sequence>MNIISLAQRWATVQQWAKTARYCAAGILLSLPFSLQAETVKDLRYGVALYHFYQEDYFNALLELISAQHLQALPNHQSNAELLKGGISLSYGLDRQAEAIFSQLLSGQSQHRDAITLSEAQKNKAWFYLGKLIYQQGDYARAINALSYISPVKTSGLFTSEQPAPLQIQAHYLQATMLLALGEPKLARQSMLAVPEHSIYWPYYYFNLGSSYAAQQQWPAAIAAYEQTHTLMQNHKGEQALKDKANTAAGYAYMAKQDYVNAVKAFRRVSLNSLVVDKALLGYGLAESERENYPQALAPWQALRKQSLLLPSVQEVMLALPYAYEKLGGLSEALSEYQQAAQAYQQEIQQLDAAIGQFSGQPLEQLFSLTGLNKSWLSKRELPPISNNSIYLTHLIAKHSFQANLRDYYDLSVLKKHVLQLQKRHENLLAVDGEQQHYWQQLTEGGQLKNYQTHYQQLLALRNSLAEKIQQAETIDPARSVAQGDDFELWQIVDRAYQRIAQLSQQGQDVSVERELLSRYEDVLSWRTEERYADNRWQLSKQLTLLDQHLSATQSTIVHLQAAVGEKAVSPFRPRLQQLQQRLAQQQAQIDTQLGKTSDSIRQLAITELAQQKQQLQQYLARATLAIARLYDLGSQQQPAAQSGASNE</sequence>
<protein>
    <recommendedName>
        <fullName evidence="4">Tetratricopeptide repeat protein</fullName>
    </recommendedName>
</protein>
<feature type="coiled-coil region" evidence="1">
    <location>
        <begin position="576"/>
        <end position="626"/>
    </location>
</feature>
<evidence type="ECO:0008006" key="4">
    <source>
        <dbReference type="Google" id="ProtNLM"/>
    </source>
</evidence>
<dbReference type="Gene3D" id="1.25.40.10">
    <property type="entry name" value="Tetratricopeptide repeat domain"/>
    <property type="match status" value="2"/>
</dbReference>
<keyword evidence="1" id="KW-0175">Coiled coil</keyword>
<evidence type="ECO:0000313" key="2">
    <source>
        <dbReference type="EMBL" id="MCZ0864798.1"/>
    </source>
</evidence>
<accession>A0A9J6RJC2</accession>
<evidence type="ECO:0000256" key="1">
    <source>
        <dbReference type="SAM" id="Coils"/>
    </source>
</evidence>
<feature type="coiled-coil region" evidence="1">
    <location>
        <begin position="327"/>
        <end position="354"/>
    </location>
</feature>
<dbReference type="RefSeq" id="WP_258330951.1">
    <property type="nucleotide sequence ID" value="NZ_JAPTGG010000004.1"/>
</dbReference>
<dbReference type="AlphaFoldDB" id="A0A9J6RJC2"/>
<proteinExistence type="predicted"/>
<gene>
    <name evidence="2" type="ORF">O0V09_06275</name>
</gene>
<reference evidence="2 3" key="1">
    <citation type="submission" date="2022-12" db="EMBL/GenBank/DDBJ databases">
        <title>Dasania phycosphaerae sp. nov., isolated from particulate material of the south coast of Korea.</title>
        <authorList>
            <person name="Jiang Y."/>
        </authorList>
    </citation>
    <scope>NUCLEOTIDE SEQUENCE [LARGE SCALE GENOMIC DNA]</scope>
    <source>
        <strain evidence="2 3">GY-19</strain>
    </source>
</reference>
<name>A0A9J6RJC2_9GAMM</name>